<feature type="domain" description="Reverse transcriptase zinc-binding" evidence="2">
    <location>
        <begin position="128"/>
        <end position="218"/>
    </location>
</feature>
<dbReference type="SUPFAM" id="SSF53098">
    <property type="entry name" value="Ribonuclease H-like"/>
    <property type="match status" value="1"/>
</dbReference>
<dbReference type="PANTHER" id="PTHR47074:SF48">
    <property type="entry name" value="POLYNUCLEOTIDYL TRANSFERASE, RIBONUCLEASE H-LIKE SUPERFAMILY PROTEIN"/>
    <property type="match status" value="1"/>
</dbReference>
<evidence type="ECO:0000313" key="3">
    <source>
        <dbReference type="EMBL" id="SPC84286.1"/>
    </source>
</evidence>
<dbReference type="CDD" id="cd06222">
    <property type="entry name" value="RNase_H_like"/>
    <property type="match status" value="1"/>
</dbReference>
<protein>
    <recommendedName>
        <fullName evidence="4">RNase H type-1 domain-containing protein</fullName>
    </recommendedName>
</protein>
<sequence>MLQIEPHEIQIDCPTTTRGSYAWQSILKARDVISRGAVWRVGSGESINIWRDRWLLEDHHRRIITPGPNLLVHSTVNELITEPQMVWDHSLIDSLFIPYDAEAIKHIPLSNHKHADKITWPGNMNGEYSVRSGYRFLVDEEDKSLPSSSRPDPRQSLWRSIWALKIPKKCQMFAWKASREALPTKLNLYKRHIPVDSMCEICGEIEEDAIHALWNCKQIQSFHVGKSFRSTPAVDFADLLSKVLHVGRSSDPETFIVICWALWQRRNKLRIHQEVEPINQVGSKAKCYLEEYNRENDHSNPNPQAAPATRWMPPKMLRYKINYDGAVFKETNEAGIGVIVRDSQGLVMASLTQKVLFPLSVPSIEAWAVKRSIQFALEIGITEAEFEGDSQTIVNALNAQHPSLAPFGLLLADAKELASKLQNFSFSHVKREGNRLAHALARKAHSCNSLEIWMESIPPDLEQLYLSCLNLL</sequence>
<proteinExistence type="predicted"/>
<evidence type="ECO:0008006" key="4">
    <source>
        <dbReference type="Google" id="ProtNLM"/>
    </source>
</evidence>
<dbReference type="InterPro" id="IPR052929">
    <property type="entry name" value="RNase_H-like_EbsB-rel"/>
</dbReference>
<dbReference type="PANTHER" id="PTHR47074">
    <property type="entry name" value="BNAC02G40300D PROTEIN"/>
    <property type="match status" value="1"/>
</dbReference>
<feature type="domain" description="RNase H type-1" evidence="1">
    <location>
        <begin position="322"/>
        <end position="444"/>
    </location>
</feature>
<dbReference type="InterPro" id="IPR012337">
    <property type="entry name" value="RNaseH-like_sf"/>
</dbReference>
<dbReference type="GO" id="GO:0004523">
    <property type="term" value="F:RNA-DNA hybrid ribonuclease activity"/>
    <property type="evidence" value="ECO:0007669"/>
    <property type="project" value="InterPro"/>
</dbReference>
<dbReference type="InterPro" id="IPR002156">
    <property type="entry name" value="RNaseH_domain"/>
</dbReference>
<gene>
    <name evidence="3" type="ORF">FSB_LOCUS12168</name>
</gene>
<organism evidence="3">
    <name type="scientific">Fagus sylvatica</name>
    <name type="common">Beechnut</name>
    <dbReference type="NCBI Taxonomy" id="28930"/>
    <lineage>
        <taxon>Eukaryota</taxon>
        <taxon>Viridiplantae</taxon>
        <taxon>Streptophyta</taxon>
        <taxon>Embryophyta</taxon>
        <taxon>Tracheophyta</taxon>
        <taxon>Spermatophyta</taxon>
        <taxon>Magnoliopsida</taxon>
        <taxon>eudicotyledons</taxon>
        <taxon>Gunneridae</taxon>
        <taxon>Pentapetalae</taxon>
        <taxon>rosids</taxon>
        <taxon>fabids</taxon>
        <taxon>Fagales</taxon>
        <taxon>Fagaceae</taxon>
        <taxon>Fagus</taxon>
    </lineage>
</organism>
<evidence type="ECO:0000259" key="1">
    <source>
        <dbReference type="Pfam" id="PF13456"/>
    </source>
</evidence>
<dbReference type="GO" id="GO:0003676">
    <property type="term" value="F:nucleic acid binding"/>
    <property type="evidence" value="ECO:0007669"/>
    <property type="project" value="InterPro"/>
</dbReference>
<evidence type="ECO:0000259" key="2">
    <source>
        <dbReference type="Pfam" id="PF13966"/>
    </source>
</evidence>
<dbReference type="InterPro" id="IPR044730">
    <property type="entry name" value="RNase_H-like_dom_plant"/>
</dbReference>
<accession>A0A2N9EZZ2</accession>
<dbReference type="InterPro" id="IPR026960">
    <property type="entry name" value="RVT-Znf"/>
</dbReference>
<dbReference type="EMBL" id="OIVN01000701">
    <property type="protein sequence ID" value="SPC84286.1"/>
    <property type="molecule type" value="Genomic_DNA"/>
</dbReference>
<dbReference type="Pfam" id="PF13966">
    <property type="entry name" value="zf-RVT"/>
    <property type="match status" value="1"/>
</dbReference>
<dbReference type="InterPro" id="IPR036397">
    <property type="entry name" value="RNaseH_sf"/>
</dbReference>
<reference evidence="3" key="1">
    <citation type="submission" date="2018-02" db="EMBL/GenBank/DDBJ databases">
        <authorList>
            <person name="Cohen D.B."/>
            <person name="Kent A.D."/>
        </authorList>
    </citation>
    <scope>NUCLEOTIDE SEQUENCE</scope>
</reference>
<dbReference type="AlphaFoldDB" id="A0A2N9EZZ2"/>
<name>A0A2N9EZZ2_FAGSY</name>
<dbReference type="Pfam" id="PF13456">
    <property type="entry name" value="RVT_3"/>
    <property type="match status" value="1"/>
</dbReference>
<dbReference type="Gene3D" id="3.30.420.10">
    <property type="entry name" value="Ribonuclease H-like superfamily/Ribonuclease H"/>
    <property type="match status" value="1"/>
</dbReference>